<evidence type="ECO:0000313" key="3">
    <source>
        <dbReference type="Proteomes" id="UP000293360"/>
    </source>
</evidence>
<feature type="compositionally biased region" description="Polar residues" evidence="1">
    <location>
        <begin position="70"/>
        <end position="84"/>
    </location>
</feature>
<evidence type="ECO:0000256" key="1">
    <source>
        <dbReference type="SAM" id="MobiDB-lite"/>
    </source>
</evidence>
<proteinExistence type="predicted"/>
<gene>
    <name evidence="2" type="ORF">DL764_002879</name>
</gene>
<feature type="compositionally biased region" description="Polar residues" evidence="1">
    <location>
        <begin position="37"/>
        <end position="60"/>
    </location>
</feature>
<protein>
    <recommendedName>
        <fullName evidence="4">HAD-like protein</fullName>
    </recommendedName>
</protein>
<reference evidence="2 3" key="1">
    <citation type="submission" date="2018-06" db="EMBL/GenBank/DDBJ databases">
        <title>Complete Genomes of Monosporascus.</title>
        <authorList>
            <person name="Robinson A.J."/>
            <person name="Natvig D.O."/>
        </authorList>
    </citation>
    <scope>NUCLEOTIDE SEQUENCE [LARGE SCALE GENOMIC DNA]</scope>
    <source>
        <strain evidence="2 3">CBS 110550</strain>
    </source>
</reference>
<name>A0A4Q4TIU4_9PEZI</name>
<evidence type="ECO:0008006" key="4">
    <source>
        <dbReference type="Google" id="ProtNLM"/>
    </source>
</evidence>
<dbReference type="AlphaFoldDB" id="A0A4Q4TIU4"/>
<dbReference type="Proteomes" id="UP000293360">
    <property type="component" value="Unassembled WGS sequence"/>
</dbReference>
<sequence>MASQLFKRVSLRGPLRAPRIVTPAASANSVRFYREGNTPQATSNVKGNPRSGSPQEQAANSAAGVRHKAGNTTGDSGSLANPVSNPDAAGIGGQEEPQPSQENMKRDPNEPNEKKREKVLQEGNKPLDPADK</sequence>
<dbReference type="OrthoDB" id="4765225at2759"/>
<organism evidence="2 3">
    <name type="scientific">Monosporascus ibericus</name>
    <dbReference type="NCBI Taxonomy" id="155417"/>
    <lineage>
        <taxon>Eukaryota</taxon>
        <taxon>Fungi</taxon>
        <taxon>Dikarya</taxon>
        <taxon>Ascomycota</taxon>
        <taxon>Pezizomycotina</taxon>
        <taxon>Sordariomycetes</taxon>
        <taxon>Xylariomycetidae</taxon>
        <taxon>Xylariales</taxon>
        <taxon>Xylariales incertae sedis</taxon>
        <taxon>Monosporascus</taxon>
    </lineage>
</organism>
<dbReference type="STRING" id="155417.A0A4Q4TIU4"/>
<comment type="caution">
    <text evidence="2">The sequence shown here is derived from an EMBL/GenBank/DDBJ whole genome shotgun (WGS) entry which is preliminary data.</text>
</comment>
<dbReference type="EMBL" id="QJNU01000112">
    <property type="protein sequence ID" value="RYP06931.1"/>
    <property type="molecule type" value="Genomic_DNA"/>
</dbReference>
<feature type="region of interest" description="Disordered" evidence="1">
    <location>
        <begin position="1"/>
        <end position="132"/>
    </location>
</feature>
<keyword evidence="3" id="KW-1185">Reference proteome</keyword>
<accession>A0A4Q4TIU4</accession>
<evidence type="ECO:0000313" key="2">
    <source>
        <dbReference type="EMBL" id="RYP06931.1"/>
    </source>
</evidence>
<feature type="compositionally biased region" description="Basic and acidic residues" evidence="1">
    <location>
        <begin position="103"/>
        <end position="120"/>
    </location>
</feature>